<name>A0A2U1NJB4_ARTAN</name>
<dbReference type="Proteomes" id="UP000245207">
    <property type="component" value="Unassembled WGS sequence"/>
</dbReference>
<gene>
    <name evidence="1" type="ORF">CTI12_AA257280</name>
</gene>
<comment type="caution">
    <text evidence="1">The sequence shown here is derived from an EMBL/GenBank/DDBJ whole genome shotgun (WGS) entry which is preliminary data.</text>
</comment>
<proteinExistence type="predicted"/>
<accession>A0A2U1NJB4</accession>
<reference evidence="1 2" key="1">
    <citation type="journal article" date="2018" name="Mol. Plant">
        <title>The genome of Artemisia annua provides insight into the evolution of Asteraceae family and artemisinin biosynthesis.</title>
        <authorList>
            <person name="Shen Q."/>
            <person name="Zhang L."/>
            <person name="Liao Z."/>
            <person name="Wang S."/>
            <person name="Yan T."/>
            <person name="Shi P."/>
            <person name="Liu M."/>
            <person name="Fu X."/>
            <person name="Pan Q."/>
            <person name="Wang Y."/>
            <person name="Lv Z."/>
            <person name="Lu X."/>
            <person name="Zhang F."/>
            <person name="Jiang W."/>
            <person name="Ma Y."/>
            <person name="Chen M."/>
            <person name="Hao X."/>
            <person name="Li L."/>
            <person name="Tang Y."/>
            <person name="Lv G."/>
            <person name="Zhou Y."/>
            <person name="Sun X."/>
            <person name="Brodelius P.E."/>
            <person name="Rose J.K.C."/>
            <person name="Tang K."/>
        </authorList>
    </citation>
    <scope>NUCLEOTIDE SEQUENCE [LARGE SCALE GENOMIC DNA]</scope>
    <source>
        <strain evidence="2">cv. Huhao1</strain>
        <tissue evidence="1">Leaf</tissue>
    </source>
</reference>
<sequence>MFLQLRNNNPSTKIIVHFFREISFLSKRMIIASADVWDAMSAEAALACCRGLPQDHKLLMYEFI</sequence>
<organism evidence="1 2">
    <name type="scientific">Artemisia annua</name>
    <name type="common">Sweet wormwood</name>
    <dbReference type="NCBI Taxonomy" id="35608"/>
    <lineage>
        <taxon>Eukaryota</taxon>
        <taxon>Viridiplantae</taxon>
        <taxon>Streptophyta</taxon>
        <taxon>Embryophyta</taxon>
        <taxon>Tracheophyta</taxon>
        <taxon>Spermatophyta</taxon>
        <taxon>Magnoliopsida</taxon>
        <taxon>eudicotyledons</taxon>
        <taxon>Gunneridae</taxon>
        <taxon>Pentapetalae</taxon>
        <taxon>asterids</taxon>
        <taxon>campanulids</taxon>
        <taxon>Asterales</taxon>
        <taxon>Asteraceae</taxon>
        <taxon>Asteroideae</taxon>
        <taxon>Anthemideae</taxon>
        <taxon>Artemisiinae</taxon>
        <taxon>Artemisia</taxon>
    </lineage>
</organism>
<dbReference type="AlphaFoldDB" id="A0A2U1NJB4"/>
<evidence type="ECO:0000313" key="2">
    <source>
        <dbReference type="Proteomes" id="UP000245207"/>
    </source>
</evidence>
<dbReference type="EMBL" id="PKPP01002712">
    <property type="protein sequence ID" value="PWA73614.1"/>
    <property type="molecule type" value="Genomic_DNA"/>
</dbReference>
<protein>
    <submittedName>
        <fullName evidence="1">PPM-type phosphatase domain, Protein phosphatase 2C family</fullName>
    </submittedName>
</protein>
<evidence type="ECO:0000313" key="1">
    <source>
        <dbReference type="EMBL" id="PWA73614.1"/>
    </source>
</evidence>
<keyword evidence="2" id="KW-1185">Reference proteome</keyword>